<dbReference type="Proteomes" id="UP000474630">
    <property type="component" value="Chromosome"/>
</dbReference>
<keyword evidence="1 9" id="KW-0820">tRNA-binding</keyword>
<dbReference type="EMBL" id="CP048409">
    <property type="protein sequence ID" value="QIA06537.1"/>
    <property type="molecule type" value="Genomic_DNA"/>
</dbReference>
<keyword evidence="5 9" id="KW-0067">ATP-binding</keyword>
<dbReference type="GO" id="GO:0005524">
    <property type="term" value="F:ATP binding"/>
    <property type="evidence" value="ECO:0007669"/>
    <property type="project" value="UniProtKB-KW"/>
</dbReference>
<evidence type="ECO:0000256" key="2">
    <source>
        <dbReference type="ARBA" id="ARBA00022679"/>
    </source>
</evidence>
<comment type="caution">
    <text evidence="9">Lacks conserved residue(s) required for the propagation of feature annotation.</text>
</comment>
<evidence type="ECO:0000256" key="3">
    <source>
        <dbReference type="ARBA" id="ARBA00022694"/>
    </source>
</evidence>
<feature type="active site" description="Nucleophile" evidence="9">
    <location>
        <position position="94"/>
    </location>
</feature>
<reference evidence="12 13" key="1">
    <citation type="submission" date="2020-02" db="EMBL/GenBank/DDBJ databases">
        <title>Genome sequencing for Draconibacterium sp. strain M1.</title>
        <authorList>
            <person name="Park S.-J."/>
        </authorList>
    </citation>
    <scope>NUCLEOTIDE SEQUENCE [LARGE SCALE GENOMIC DNA]</scope>
    <source>
        <strain evidence="12 13">M1</strain>
    </source>
</reference>
<evidence type="ECO:0000256" key="6">
    <source>
        <dbReference type="ARBA" id="ARBA00022884"/>
    </source>
</evidence>
<dbReference type="Gene3D" id="2.40.30.10">
    <property type="entry name" value="Translation factors"/>
    <property type="match status" value="1"/>
</dbReference>
<organism evidence="12 13">
    <name type="scientific">Draconibacterium halophilum</name>
    <dbReference type="NCBI Taxonomy" id="2706887"/>
    <lineage>
        <taxon>Bacteria</taxon>
        <taxon>Pseudomonadati</taxon>
        <taxon>Bacteroidota</taxon>
        <taxon>Bacteroidia</taxon>
        <taxon>Marinilabiliales</taxon>
        <taxon>Prolixibacteraceae</taxon>
        <taxon>Draconibacterium</taxon>
    </lineage>
</organism>
<comment type="subcellular location">
    <subcellularLocation>
        <location evidence="9">Cytoplasm</location>
    </subcellularLocation>
</comment>
<comment type="catalytic activity">
    <reaction evidence="8 9">
        <text>S-sulfanyl-L-cysteinyl-[protein] + uridine(34) in tRNA + AH2 + ATP = 2-thiouridine(34) in tRNA + L-cysteinyl-[protein] + A + AMP + diphosphate + H(+)</text>
        <dbReference type="Rhea" id="RHEA:47032"/>
        <dbReference type="Rhea" id="RHEA-COMP:10131"/>
        <dbReference type="Rhea" id="RHEA-COMP:11726"/>
        <dbReference type="Rhea" id="RHEA-COMP:11727"/>
        <dbReference type="Rhea" id="RHEA-COMP:11728"/>
        <dbReference type="ChEBI" id="CHEBI:13193"/>
        <dbReference type="ChEBI" id="CHEBI:15378"/>
        <dbReference type="ChEBI" id="CHEBI:17499"/>
        <dbReference type="ChEBI" id="CHEBI:29950"/>
        <dbReference type="ChEBI" id="CHEBI:30616"/>
        <dbReference type="ChEBI" id="CHEBI:33019"/>
        <dbReference type="ChEBI" id="CHEBI:61963"/>
        <dbReference type="ChEBI" id="CHEBI:65315"/>
        <dbReference type="ChEBI" id="CHEBI:87170"/>
        <dbReference type="ChEBI" id="CHEBI:456215"/>
        <dbReference type="EC" id="2.8.1.13"/>
    </reaction>
</comment>
<keyword evidence="7 9" id="KW-1015">Disulfide bond</keyword>
<dbReference type="InterPro" id="IPR046885">
    <property type="entry name" value="MnmA-like_C"/>
</dbReference>
<dbReference type="PANTHER" id="PTHR11933">
    <property type="entry name" value="TRNA 5-METHYLAMINOMETHYL-2-THIOURIDYLATE -METHYLTRANSFERASE"/>
    <property type="match status" value="1"/>
</dbReference>
<dbReference type="PANTHER" id="PTHR11933:SF5">
    <property type="entry name" value="MITOCHONDRIAL TRNA-SPECIFIC 2-THIOURIDYLASE 1"/>
    <property type="match status" value="1"/>
</dbReference>
<dbReference type="GO" id="GO:0005737">
    <property type="term" value="C:cytoplasm"/>
    <property type="evidence" value="ECO:0007669"/>
    <property type="project" value="UniProtKB-SubCell"/>
</dbReference>
<dbReference type="InterPro" id="IPR004506">
    <property type="entry name" value="MnmA-like"/>
</dbReference>
<evidence type="ECO:0000256" key="7">
    <source>
        <dbReference type="ARBA" id="ARBA00023157"/>
    </source>
</evidence>
<keyword evidence="6 9" id="KW-0694">RNA-binding</keyword>
<dbReference type="Gene3D" id="3.40.50.620">
    <property type="entry name" value="HUPs"/>
    <property type="match status" value="1"/>
</dbReference>
<dbReference type="InterPro" id="IPR046884">
    <property type="entry name" value="MnmA-like_central"/>
</dbReference>
<feature type="domain" description="tRNA-specific 2-thiouridylase MnmA-like central" evidence="11">
    <location>
        <begin position="200"/>
        <end position="262"/>
    </location>
</feature>
<sequence length="349" mass="40027">MNKRVLLGMSGGIDSSVSAMLLQEQSYTVIGITFLFSGTDDQNHHFLKDAIALAESLKIKHITVDLRKEFEEQVVSYFIDEYIKGRTPFPCAYCNPNLKFNYLNKYAIANNCENIATGHYVKTGFYKHKKYLFQGEDPEKDQSFFLWGLPREIVYKLIFPLGNYEKTMIREIAKEKGFLSLSEKKDSLGICFIDGNDYRNFLKNRGIKSQPGNFVDENGNVLGQHKGIFNYTIGQRRGLGLNMNFPLFVAEFRLDDNEIVLAKYDDLYCIKLHIENYYIIDNEVIKLGIELVVKVRYRLQQTRCNLHILSDTVAEVELLEPEAMIAPGQTAVFYHNDRLVGGGFIKSAE</sequence>
<keyword evidence="13" id="KW-1185">Reference proteome</keyword>
<keyword evidence="2 9" id="KW-0808">Transferase</keyword>
<dbReference type="InterPro" id="IPR014729">
    <property type="entry name" value="Rossmann-like_a/b/a_fold"/>
</dbReference>
<dbReference type="FunFam" id="2.30.30.280:FF:000001">
    <property type="entry name" value="tRNA-specific 2-thiouridylase MnmA"/>
    <property type="match status" value="1"/>
</dbReference>
<dbReference type="NCBIfam" id="TIGR00420">
    <property type="entry name" value="trmU"/>
    <property type="match status" value="1"/>
</dbReference>
<proteinExistence type="inferred from homology"/>
<dbReference type="InterPro" id="IPR023382">
    <property type="entry name" value="MnmA-like_central_sf"/>
</dbReference>
<accession>A0A6C0R8W3</accession>
<feature type="disulfide bond" description="Alternate" evidence="9">
    <location>
        <begin position="94"/>
        <end position="191"/>
    </location>
</feature>
<feature type="active site" description="Cysteine persulfide intermediate" evidence="9">
    <location>
        <position position="191"/>
    </location>
</feature>
<dbReference type="SUPFAM" id="SSF52402">
    <property type="entry name" value="Adenine nucleotide alpha hydrolases-like"/>
    <property type="match status" value="1"/>
</dbReference>
<gene>
    <name evidence="9 12" type="primary">mnmA</name>
    <name evidence="12" type="ORF">G0Q07_01790</name>
</gene>
<feature type="binding site" evidence="9">
    <location>
        <position position="118"/>
    </location>
    <ligand>
        <name>ATP</name>
        <dbReference type="ChEBI" id="CHEBI:30616"/>
    </ligand>
</feature>
<keyword evidence="9" id="KW-0963">Cytoplasm</keyword>
<feature type="binding site" evidence="9">
    <location>
        <position position="34"/>
    </location>
    <ligand>
        <name>ATP</name>
        <dbReference type="ChEBI" id="CHEBI:30616"/>
    </ligand>
</feature>
<feature type="region of interest" description="Interaction with tRNA" evidence="9">
    <location>
        <begin position="140"/>
        <end position="142"/>
    </location>
</feature>
<dbReference type="RefSeq" id="WP_163344469.1">
    <property type="nucleotide sequence ID" value="NZ_CP048409.1"/>
</dbReference>
<dbReference type="GO" id="GO:0000049">
    <property type="term" value="F:tRNA binding"/>
    <property type="evidence" value="ECO:0007669"/>
    <property type="project" value="UniProtKB-KW"/>
</dbReference>
<keyword evidence="3 9" id="KW-0819">tRNA processing</keyword>
<feature type="site" description="Interaction with tRNA" evidence="9">
    <location>
        <position position="329"/>
    </location>
</feature>
<dbReference type="EC" id="2.8.1.13" evidence="9"/>
<evidence type="ECO:0000256" key="1">
    <source>
        <dbReference type="ARBA" id="ARBA00022555"/>
    </source>
</evidence>
<feature type="site" description="Interaction with tRNA" evidence="9">
    <location>
        <position position="119"/>
    </location>
</feature>
<dbReference type="NCBIfam" id="NF001138">
    <property type="entry name" value="PRK00143.1"/>
    <property type="match status" value="1"/>
</dbReference>
<dbReference type="Gene3D" id="2.30.30.280">
    <property type="entry name" value="Adenine nucleotide alpha hydrolases-like domains"/>
    <property type="match status" value="1"/>
</dbReference>
<evidence type="ECO:0000256" key="4">
    <source>
        <dbReference type="ARBA" id="ARBA00022741"/>
    </source>
</evidence>
<keyword evidence="4 9" id="KW-0547">Nucleotide-binding</keyword>
<dbReference type="GO" id="GO:0002143">
    <property type="term" value="P:tRNA wobble position uridine thiolation"/>
    <property type="evidence" value="ECO:0007669"/>
    <property type="project" value="TreeGrafter"/>
</dbReference>
<dbReference type="GO" id="GO:0103016">
    <property type="term" value="F:tRNA-uridine 2-sulfurtransferase activity"/>
    <property type="evidence" value="ECO:0007669"/>
    <property type="project" value="UniProtKB-EC"/>
</dbReference>
<dbReference type="KEGG" id="drc:G0Q07_01790"/>
<comment type="similarity">
    <text evidence="9">Belongs to the MnmA/TRMU family.</text>
</comment>
<evidence type="ECO:0000313" key="13">
    <source>
        <dbReference type="Proteomes" id="UP000474630"/>
    </source>
</evidence>
<dbReference type="Pfam" id="PF03054">
    <property type="entry name" value="tRNA_Me_trans"/>
    <property type="match status" value="1"/>
</dbReference>
<dbReference type="Pfam" id="PF20258">
    <property type="entry name" value="tRNA_Me_trans_C"/>
    <property type="match status" value="1"/>
</dbReference>
<dbReference type="CDD" id="cd01998">
    <property type="entry name" value="MnmA_TRMU-like"/>
    <property type="match status" value="1"/>
</dbReference>
<dbReference type="HAMAP" id="MF_00144">
    <property type="entry name" value="tRNA_thiouridyl_MnmA"/>
    <property type="match status" value="1"/>
</dbReference>
<evidence type="ECO:0000256" key="5">
    <source>
        <dbReference type="ARBA" id="ARBA00022840"/>
    </source>
</evidence>
<protein>
    <recommendedName>
        <fullName evidence="9">tRNA-specific 2-thiouridylase MnmA</fullName>
        <ecNumber evidence="9">2.8.1.13</ecNumber>
    </recommendedName>
</protein>
<comment type="function">
    <text evidence="9">Catalyzes the 2-thiolation of uridine at the wobble position (U34) of tRNA, leading to the formation of s(2)U34.</text>
</comment>
<evidence type="ECO:0000259" key="11">
    <source>
        <dbReference type="Pfam" id="PF20259"/>
    </source>
</evidence>
<evidence type="ECO:0000256" key="8">
    <source>
        <dbReference type="ARBA" id="ARBA00051542"/>
    </source>
</evidence>
<evidence type="ECO:0000313" key="12">
    <source>
        <dbReference type="EMBL" id="QIA06537.1"/>
    </source>
</evidence>
<feature type="region of interest" description="Interaction with tRNA" evidence="9">
    <location>
        <begin position="296"/>
        <end position="297"/>
    </location>
</feature>
<name>A0A6C0R8W3_9BACT</name>
<feature type="binding site" evidence="9">
    <location>
        <begin position="8"/>
        <end position="15"/>
    </location>
    <ligand>
        <name>ATP</name>
        <dbReference type="ChEBI" id="CHEBI:30616"/>
    </ligand>
</feature>
<dbReference type="AlphaFoldDB" id="A0A6C0R8W3"/>
<evidence type="ECO:0000259" key="10">
    <source>
        <dbReference type="Pfam" id="PF20258"/>
    </source>
</evidence>
<dbReference type="Pfam" id="PF20259">
    <property type="entry name" value="tRNA_Me_trans_M"/>
    <property type="match status" value="1"/>
</dbReference>
<feature type="domain" description="tRNA-specific 2-thiouridylase MnmA-like C-terminal" evidence="10">
    <location>
        <begin position="285"/>
        <end position="345"/>
    </location>
</feature>
<evidence type="ECO:0000256" key="9">
    <source>
        <dbReference type="HAMAP-Rule" id="MF_00144"/>
    </source>
</evidence>